<dbReference type="InterPro" id="IPR044925">
    <property type="entry name" value="His-Me_finger_sf"/>
</dbReference>
<gene>
    <name evidence="9" type="ORF">KJF94_25335</name>
</gene>
<evidence type="ECO:0000256" key="3">
    <source>
        <dbReference type="ARBA" id="ARBA00022722"/>
    </source>
</evidence>
<evidence type="ECO:0000256" key="5">
    <source>
        <dbReference type="ARBA" id="ARBA00022801"/>
    </source>
</evidence>
<evidence type="ECO:0000313" key="10">
    <source>
        <dbReference type="Proteomes" id="UP000681155"/>
    </source>
</evidence>
<organism evidence="9 10">
    <name type="scientific">Pseudomonas hormoni</name>
    <dbReference type="NCBI Taxonomy" id="3093767"/>
    <lineage>
        <taxon>Bacteria</taxon>
        <taxon>Pseudomonadati</taxon>
        <taxon>Pseudomonadota</taxon>
        <taxon>Gammaproteobacteria</taxon>
        <taxon>Pseudomonadales</taxon>
        <taxon>Pseudomonadaceae</taxon>
        <taxon>Pseudomonas</taxon>
    </lineage>
</organism>
<dbReference type="RefSeq" id="WP_214379688.1">
    <property type="nucleotide sequence ID" value="NZ_CP075566.1"/>
</dbReference>
<dbReference type="GO" id="GO:0004519">
    <property type="term" value="F:endonuclease activity"/>
    <property type="evidence" value="ECO:0007669"/>
    <property type="project" value="UniProtKB-KW"/>
</dbReference>
<keyword evidence="3" id="KW-0540">Nuclease</keyword>
<dbReference type="Pfam" id="PF06958">
    <property type="entry name" value="Pyocin_S"/>
    <property type="match status" value="1"/>
</dbReference>
<keyword evidence="2" id="KW-0929">Antimicrobial</keyword>
<dbReference type="SMART" id="SM00507">
    <property type="entry name" value="HNHc"/>
    <property type="match status" value="1"/>
</dbReference>
<comment type="similarity">
    <text evidence="1">Belongs to the colicin/pyosin nuclease family.</text>
</comment>
<evidence type="ECO:0000313" key="9">
    <source>
        <dbReference type="EMBL" id="QVW23134.1"/>
    </source>
</evidence>
<dbReference type="InterPro" id="IPR036302">
    <property type="entry name" value="Pyosin/cloacin_T_dom_sf"/>
</dbReference>
<proteinExistence type="inferred from homology"/>
<evidence type="ECO:0000259" key="8">
    <source>
        <dbReference type="SMART" id="SM00507"/>
    </source>
</evidence>
<dbReference type="Gene3D" id="3.90.540.10">
    <property type="entry name" value="Colicin/pyocin, DNase domain"/>
    <property type="match status" value="1"/>
</dbReference>
<evidence type="ECO:0000256" key="1">
    <source>
        <dbReference type="ARBA" id="ARBA00006811"/>
    </source>
</evidence>
<feature type="domain" description="HNH nuclease" evidence="8">
    <location>
        <begin position="523"/>
        <end position="578"/>
    </location>
</feature>
<evidence type="ECO:0000256" key="6">
    <source>
        <dbReference type="ARBA" id="ARBA00023022"/>
    </source>
</evidence>
<keyword evidence="4 9" id="KW-0255">Endonuclease</keyword>
<evidence type="ECO:0000256" key="2">
    <source>
        <dbReference type="ARBA" id="ARBA00022529"/>
    </source>
</evidence>
<dbReference type="SUPFAM" id="SSF69369">
    <property type="entry name" value="Cloacin translocation domain"/>
    <property type="match status" value="1"/>
</dbReference>
<dbReference type="InterPro" id="IPR003060">
    <property type="entry name" value="Pyocin_killer"/>
</dbReference>
<accession>A0ABX8EWR2</accession>
<dbReference type="Proteomes" id="UP000681155">
    <property type="component" value="Chromosome"/>
</dbReference>
<evidence type="ECO:0000256" key="4">
    <source>
        <dbReference type="ARBA" id="ARBA00022759"/>
    </source>
</evidence>
<dbReference type="InterPro" id="IPR016128">
    <property type="entry name" value="Pyosin/cloacin_T_dom"/>
</dbReference>
<dbReference type="EMBL" id="CP075566">
    <property type="protein sequence ID" value="QVW23134.1"/>
    <property type="molecule type" value="Genomic_DNA"/>
</dbReference>
<keyword evidence="10" id="KW-1185">Reference proteome</keyword>
<keyword evidence="6" id="KW-0044">Antibiotic</keyword>
<dbReference type="Pfam" id="PF21431">
    <property type="entry name" value="Col-Pyo_DNase"/>
    <property type="match status" value="1"/>
</dbReference>
<dbReference type="SUPFAM" id="SSF54060">
    <property type="entry name" value="His-Me finger endonucleases"/>
    <property type="match status" value="1"/>
</dbReference>
<sequence length="586" mass="64411">MSDQNWTPGYMSMEDTPIFISPNTEQIFGEYEGGGYGNFIPPTYFRMTANIAKNSMSVRGNIEGDYRSKLNSLPGQLQSELSSNGATITASSTPTDLAAIERDKFIVDKMIQLKTAGLQSSSIEANSFYGSDPHNKSQRDYIETFDSYMRRQRSAGIKTQKHWIKSYTAGYSARLYAESIRLLTQHSNQLDAAYAEALAREEVARLAEAQARVIAERNAQNADLATVSGSAANAKPLLITPDGLIAGYENLPVSLGGALDALEKAAATIGRGPLATLFATVFYSPGLGNGELQRNPVVLTMPLSLLAGSNDDYTDLHTSDSASVPFRVTSTTRGEHTQLYLSPTGETLSDRVRVRETRLDPSTHLYTFRTEGLHPRTLTWTPDSAPGNEALGSTELPVDRQDIKIYPGARVTPVEGRTDEHPACDETDTDDYILWFPKESGIDPVYVMASRSGPRYEPGTATGAGQVVGANWLGSASVHSGVNIPEQIADQLRDQDFRDFKDFRERFWELVSSDPELAKQFSKSNLKLMRKGSAPFPIPAEHAGGRDKFEIHHIKAISDGGAVYDMENMRITTPRNHIEIHKRGNE</sequence>
<keyword evidence="7" id="KW-0078">Bacteriocin</keyword>
<protein>
    <submittedName>
        <fullName evidence="9">HNH endonuclease</fullName>
    </submittedName>
</protein>
<reference evidence="9 10" key="1">
    <citation type="submission" date="2021-05" db="EMBL/GenBank/DDBJ databases">
        <title>Complete genome of the cytokinin-producing biocontrol strain Pseudomonas fluorescens G20-18.</title>
        <authorList>
            <person name="Nielsen T.K."/>
            <person name="Mekureyaw M.F."/>
            <person name="Hansen L.H."/>
            <person name="Nicolaisen M.H."/>
            <person name="Roitsch T.G."/>
            <person name="Hennessy R.C."/>
        </authorList>
    </citation>
    <scope>NUCLEOTIDE SEQUENCE [LARGE SCALE GENOMIC DNA]</scope>
    <source>
        <strain evidence="9 10">G20-18</strain>
    </source>
</reference>
<name>A0ABX8EWR2_9PSED</name>
<evidence type="ECO:0000256" key="7">
    <source>
        <dbReference type="ARBA" id="ARBA00023048"/>
    </source>
</evidence>
<dbReference type="InterPro" id="IPR037146">
    <property type="entry name" value="Colicin/pyocin_DNase_dom_sf"/>
</dbReference>
<dbReference type="CDD" id="cd00085">
    <property type="entry name" value="HNHc"/>
    <property type="match status" value="1"/>
</dbReference>
<keyword evidence="5" id="KW-0378">Hydrolase</keyword>
<dbReference type="InterPro" id="IPR003615">
    <property type="entry name" value="HNH_nuc"/>
</dbReference>
<dbReference type="PRINTS" id="PR01300">
    <property type="entry name" value="PYOCINKILLER"/>
</dbReference>